<dbReference type="Proteomes" id="UP000234681">
    <property type="component" value="Chromosome X"/>
</dbReference>
<feature type="non-terminal residue" evidence="2">
    <location>
        <position position="106"/>
    </location>
</feature>
<organism evidence="2 3">
    <name type="scientific">Rattus norvegicus</name>
    <name type="common">Rat</name>
    <dbReference type="NCBI Taxonomy" id="10116"/>
    <lineage>
        <taxon>Eukaryota</taxon>
        <taxon>Metazoa</taxon>
        <taxon>Chordata</taxon>
        <taxon>Craniata</taxon>
        <taxon>Vertebrata</taxon>
        <taxon>Euteleostomi</taxon>
        <taxon>Mammalia</taxon>
        <taxon>Eutheria</taxon>
        <taxon>Euarchontoglires</taxon>
        <taxon>Glires</taxon>
        <taxon>Rodentia</taxon>
        <taxon>Myomorpha</taxon>
        <taxon>Muroidea</taxon>
        <taxon>Muridae</taxon>
        <taxon>Murinae</taxon>
        <taxon>Rattus</taxon>
    </lineage>
</organism>
<proteinExistence type="predicted"/>
<feature type="region of interest" description="Disordered" evidence="1">
    <location>
        <begin position="58"/>
        <end position="87"/>
    </location>
</feature>
<protein>
    <submittedName>
        <fullName evidence="2">RCG38023</fullName>
    </submittedName>
</protein>
<gene>
    <name evidence="2" type="ORF">rCG_38023</name>
</gene>
<evidence type="ECO:0000313" key="2">
    <source>
        <dbReference type="EMBL" id="EDM07013.1"/>
    </source>
</evidence>
<dbReference type="PANTHER" id="PTHR47081">
    <property type="match status" value="1"/>
</dbReference>
<dbReference type="AlphaFoldDB" id="A6IVG7"/>
<accession>A6IVG7</accession>
<feature type="compositionally biased region" description="Basic and acidic residues" evidence="1">
    <location>
        <begin position="65"/>
        <end position="77"/>
    </location>
</feature>
<evidence type="ECO:0000256" key="1">
    <source>
        <dbReference type="SAM" id="MobiDB-lite"/>
    </source>
</evidence>
<sequence length="106" mass="11405">MGRVQDVGWATAGLVIWAGTCYCIYRLTKGRTQSVSGLARNGSRIETETMVGEQNQTLATSEAMAGREAETRIKTEPESGEGGEPVAEVDFKVPVLVRPSDNCQAK</sequence>
<dbReference type="EMBL" id="CH473969">
    <property type="protein sequence ID" value="EDM07013.1"/>
    <property type="molecule type" value="Genomic_DNA"/>
</dbReference>
<evidence type="ECO:0000313" key="3">
    <source>
        <dbReference type="Proteomes" id="UP000234681"/>
    </source>
</evidence>
<name>A6IVG7_RAT</name>
<reference evidence="2 3" key="1">
    <citation type="submission" date="2005-09" db="EMBL/GenBank/DDBJ databases">
        <authorList>
            <person name="Mural R.J."/>
            <person name="Li P.W."/>
            <person name="Adams M.D."/>
            <person name="Amanatides P.G."/>
            <person name="Baden-Tillson H."/>
            <person name="Barnstead M."/>
            <person name="Chin S.H."/>
            <person name="Dew I."/>
            <person name="Evans C.A."/>
            <person name="Ferriera S."/>
            <person name="Flanigan M."/>
            <person name="Fosler C."/>
            <person name="Glodek A."/>
            <person name="Gu Z."/>
            <person name="Holt R.A."/>
            <person name="Jennings D."/>
            <person name="Kraft C.L."/>
            <person name="Lu F."/>
            <person name="Nguyen T."/>
            <person name="Nusskern D.R."/>
            <person name="Pfannkoch C.M."/>
            <person name="Sitter C."/>
            <person name="Sutton G.G."/>
            <person name="Venter J.C."/>
            <person name="Wang Z."/>
            <person name="Woodage T."/>
            <person name="Zheng X.H."/>
            <person name="Zhong F."/>
        </authorList>
    </citation>
    <scope>NUCLEOTIDE SEQUENCE [LARGE SCALE GENOMIC DNA]</scope>
    <source>
        <strain>BN</strain>
        <strain evidence="3">Sprague-Dawley</strain>
    </source>
</reference>
<dbReference type="PANTHER" id="PTHR47081:SF1">
    <property type="entry name" value="ARMADILLO REPEAT-CONTAINING X-LINKED PROTEIN 4"/>
    <property type="match status" value="1"/>
</dbReference>